<evidence type="ECO:0000256" key="7">
    <source>
        <dbReference type="ARBA" id="ARBA00022603"/>
    </source>
</evidence>
<evidence type="ECO:0000256" key="5">
    <source>
        <dbReference type="ARBA" id="ARBA00012779"/>
    </source>
</evidence>
<dbReference type="GO" id="GO:0031591">
    <property type="term" value="P:wybutosine biosynthetic process"/>
    <property type="evidence" value="ECO:0007669"/>
    <property type="project" value="EnsemblFungi"/>
</dbReference>
<dbReference type="AlphaFoldDB" id="A0A1G4J3A4"/>
<dbReference type="InterPro" id="IPR015915">
    <property type="entry name" value="Kelch-typ_b-propeller"/>
</dbReference>
<keyword evidence="10" id="KW-0819">tRNA processing</keyword>
<dbReference type="GO" id="GO:0030488">
    <property type="term" value="P:tRNA methylation"/>
    <property type="evidence" value="ECO:0007669"/>
    <property type="project" value="EnsemblFungi"/>
</dbReference>
<evidence type="ECO:0000256" key="10">
    <source>
        <dbReference type="ARBA" id="ARBA00022694"/>
    </source>
</evidence>
<evidence type="ECO:0000256" key="8">
    <source>
        <dbReference type="ARBA" id="ARBA00022679"/>
    </source>
</evidence>
<evidence type="ECO:0000256" key="12">
    <source>
        <dbReference type="ARBA" id="ARBA00030847"/>
    </source>
</evidence>
<evidence type="ECO:0000256" key="3">
    <source>
        <dbReference type="ARBA" id="ARBA00010703"/>
    </source>
</evidence>
<proteinExistence type="inferred from homology"/>
<comment type="similarity">
    <text evidence="3">Belongs to the methyltransferase superfamily. LCMT family.</text>
</comment>
<evidence type="ECO:0000256" key="6">
    <source>
        <dbReference type="ARBA" id="ARBA00018045"/>
    </source>
</evidence>
<keyword evidence="8" id="KW-0808">Transferase</keyword>
<sequence>MRCNRVNLPRQLVLGTAMQSLKNTHSGGGSTELTPKQLRQLAKQERRRKYADLAIQGTNNSSIASKRSVERLYLSKMGVNESVDEPGLSREYFKFFVPKPLRRSPCINRGYWLRIYAVKSKIDAIAAATMDQRIVVINLGCGFDPLPFQLLDPLNKQNKQYQNRLSFVDLDYPDLLQNKKKIIESSPELTAIVGDWKKSNRGNGIYEAEKYILAACDLNLASGFQALMSSLELEDPSVIKIFVAEVSLAYMKTSKANEIITACGQLDNSHFIILEQLLPVGPSEPFSKQMLKHFRKNDSPLQSVENIPTKIAQQARFQECGFPYTNIGNMYQLWETIADNVKDQIESIEAFDELEEFFLFCHHYVIGHSTNVSDFLFQPKFLLNGQDDKQDFSTRTMSVLPNSLADGVLERKFGASAMLPSGEIIYAQGCFNSRLDDVLIINPVLHTVKNLDINASAGGPQGRMCHTLTHIDGDLCLMAGGRGGPNQAFSDTWLLKRAGKGDGESDWHFQKGLSLPEPRYRHAACALNASEVLIFGGRTDGGKFLIYDSLNNTILSPAVQGNVPLLKSAALAFNKDDQVGVIVGGSTQNDEVQDKMITFKYDGRTRTIIIENVHFHPLFKRYGSKCIFTCKGRVLIIGGSGPEVLLGQKTSIIEVCLDSGQITLIEVPKSVWDTGLPMLVGFEVQRTSQDKYYILGGGAVCYGFGSVWNSGLHFQIASH</sequence>
<protein>
    <recommendedName>
        <fullName evidence="6">tRNA wybutosine-synthesizing protein 4</fullName>
        <ecNumber evidence="5">2.1.1.290</ecNumber>
        <ecNumber evidence="4">2.3.1.231</ecNumber>
    </recommendedName>
    <alternativeName>
        <fullName evidence="12">tRNA(Phe) (7-(3-amino-3-(methoxycarbonyl)propyl)wyosine(37)-N)-methoxycarbonyltransferase</fullName>
    </alternativeName>
    <alternativeName>
        <fullName evidence="11">tRNA(Phe) (7-(3-amino-3-carboxypropyl)wyosine(37)-O)-methyltransferase</fullName>
    </alternativeName>
</protein>
<organism evidence="14 15">
    <name type="scientific">Lachancea dasiensis</name>
    <dbReference type="NCBI Taxonomy" id="1072105"/>
    <lineage>
        <taxon>Eukaryota</taxon>
        <taxon>Fungi</taxon>
        <taxon>Dikarya</taxon>
        <taxon>Ascomycota</taxon>
        <taxon>Saccharomycotina</taxon>
        <taxon>Saccharomycetes</taxon>
        <taxon>Saccharomycetales</taxon>
        <taxon>Saccharomycetaceae</taxon>
        <taxon>Lachancea</taxon>
    </lineage>
</organism>
<dbReference type="EC" id="2.1.1.290" evidence="5"/>
<dbReference type="Pfam" id="PF04072">
    <property type="entry name" value="LCM"/>
    <property type="match status" value="1"/>
</dbReference>
<dbReference type="Proteomes" id="UP000190274">
    <property type="component" value="Chromosome D"/>
</dbReference>
<evidence type="ECO:0000256" key="13">
    <source>
        <dbReference type="ARBA" id="ARBA00049250"/>
    </source>
</evidence>
<dbReference type="EMBL" id="LT598454">
    <property type="protein sequence ID" value="SCU84216.1"/>
    <property type="molecule type" value="Genomic_DNA"/>
</dbReference>
<dbReference type="UniPathway" id="UPA00375"/>
<dbReference type="Pfam" id="PF13418">
    <property type="entry name" value="Beta-prop_TYW4"/>
    <property type="match status" value="1"/>
</dbReference>
<dbReference type="InterPro" id="IPR007213">
    <property type="entry name" value="Ppm1/Ppm2/Tcmp"/>
</dbReference>
<evidence type="ECO:0000256" key="1">
    <source>
        <dbReference type="ARBA" id="ARBA00001806"/>
    </source>
</evidence>
<dbReference type="InterPro" id="IPR029063">
    <property type="entry name" value="SAM-dependent_MTases_sf"/>
</dbReference>
<dbReference type="InterPro" id="IPR011043">
    <property type="entry name" value="Gal_Oxase/kelch_b-propeller"/>
</dbReference>
<dbReference type="PANTHER" id="PTHR46529:SF1">
    <property type="entry name" value="TRNA WYBUTOSINE-SYNTHESIZING PROTEIN 4"/>
    <property type="match status" value="1"/>
</dbReference>
<evidence type="ECO:0000313" key="14">
    <source>
        <dbReference type="EMBL" id="SCU84216.1"/>
    </source>
</evidence>
<comment type="pathway">
    <text evidence="2">tRNA modification; wybutosine-tRNA(Phe) biosynthesis.</text>
</comment>
<evidence type="ECO:0000313" key="15">
    <source>
        <dbReference type="Proteomes" id="UP000190274"/>
    </source>
</evidence>
<dbReference type="GO" id="GO:0008175">
    <property type="term" value="F:tRNA methyltransferase activity"/>
    <property type="evidence" value="ECO:0007669"/>
    <property type="project" value="EnsemblFungi"/>
</dbReference>
<dbReference type="SUPFAM" id="SSF53335">
    <property type="entry name" value="S-adenosyl-L-methionine-dependent methyltransferases"/>
    <property type="match status" value="1"/>
</dbReference>
<gene>
    <name evidence="14" type="ORF">LADA_0D00496G</name>
</gene>
<keyword evidence="9" id="KW-0949">S-adenosyl-L-methionine</keyword>
<dbReference type="EC" id="2.3.1.231" evidence="4"/>
<dbReference type="Gene3D" id="3.40.50.150">
    <property type="entry name" value="Vaccinia Virus protein VP39"/>
    <property type="match status" value="1"/>
</dbReference>
<reference evidence="14 15" key="1">
    <citation type="submission" date="2016-03" db="EMBL/GenBank/DDBJ databases">
        <authorList>
            <person name="Devillers H."/>
        </authorList>
    </citation>
    <scope>NUCLEOTIDE SEQUENCE [LARGE SCALE GENOMIC DNA]</scope>
    <source>
        <strain evidence="14">CBS 10888</strain>
    </source>
</reference>
<evidence type="ECO:0000256" key="9">
    <source>
        <dbReference type="ARBA" id="ARBA00022691"/>
    </source>
</evidence>
<evidence type="ECO:0000256" key="11">
    <source>
        <dbReference type="ARBA" id="ARBA00029750"/>
    </source>
</evidence>
<dbReference type="OrthoDB" id="47172at2759"/>
<keyword evidence="7" id="KW-0489">Methyltransferase</keyword>
<comment type="catalytic activity">
    <reaction evidence="13">
        <text>7-[(3S)-(3-amino-3-methoxycarbonyl)propyl]wyosine(37) in tRNA(Phe) + S-adenosyl-L-methionine + CO2 = wybutosine(37) in tRNA(Phe) + S-adenosyl-L-homocysteine + 2 H(+)</text>
        <dbReference type="Rhea" id="RHEA:37119"/>
        <dbReference type="Rhea" id="RHEA-COMP:11844"/>
        <dbReference type="Rhea" id="RHEA-COMP:11847"/>
        <dbReference type="ChEBI" id="CHEBI:15378"/>
        <dbReference type="ChEBI" id="CHEBI:16526"/>
        <dbReference type="ChEBI" id="CHEBI:57856"/>
        <dbReference type="ChEBI" id="CHEBI:59789"/>
        <dbReference type="ChEBI" id="CHEBI:73544"/>
        <dbReference type="ChEBI" id="CHEBI:74275"/>
        <dbReference type="EC" id="2.3.1.231"/>
    </reaction>
</comment>
<evidence type="ECO:0000256" key="4">
    <source>
        <dbReference type="ARBA" id="ARBA00012155"/>
    </source>
</evidence>
<dbReference type="PANTHER" id="PTHR46529">
    <property type="entry name" value="TRNA WYBUTOSINE-SYNTHESIZING PROTEIN 4"/>
    <property type="match status" value="1"/>
</dbReference>
<keyword evidence="15" id="KW-1185">Reference proteome</keyword>
<name>A0A1G4J3A4_9SACH</name>
<evidence type="ECO:0000256" key="2">
    <source>
        <dbReference type="ARBA" id="ARBA00004797"/>
    </source>
</evidence>
<accession>A0A1G4J3A4</accession>
<comment type="catalytic activity">
    <reaction evidence="1">
        <text>7-[(3S)-3-amino-3-carboxypropyl]wyosine(37) in tRNA(Phe) + S-adenosyl-L-methionine = 7-[(3S)-(3-amino-3-methoxycarbonyl)propyl]wyosine(37) in tRNA(Phe) + S-adenosyl-L-homocysteine</text>
        <dbReference type="Rhea" id="RHEA:36903"/>
        <dbReference type="Rhea" id="RHEA-COMP:10379"/>
        <dbReference type="Rhea" id="RHEA-COMP:11844"/>
        <dbReference type="ChEBI" id="CHEBI:57856"/>
        <dbReference type="ChEBI" id="CHEBI:59789"/>
        <dbReference type="ChEBI" id="CHEBI:73543"/>
        <dbReference type="ChEBI" id="CHEBI:74275"/>
        <dbReference type="EC" id="2.1.1.290"/>
    </reaction>
</comment>
<dbReference type="SUPFAM" id="SSF50965">
    <property type="entry name" value="Galactose oxidase, central domain"/>
    <property type="match status" value="1"/>
</dbReference>
<dbReference type="Gene3D" id="2.120.10.80">
    <property type="entry name" value="Kelch-type beta propeller"/>
    <property type="match status" value="1"/>
</dbReference>
<dbReference type="STRING" id="1266660.A0A1G4J3A4"/>